<sequence length="252" mass="27417">MKGVIGYVSVFVVVVLISALVHIPASLVVKYAPLPRALQLQGVSGTLWQGSAEQVSWQRNKLGAVQWNWQWSALLGAKAQATVRFGRGSDLEMRGKGVIGYGLSGAFARDLVVSMPAQQVVQALQLPVPVTAQGQVELTVRDFQYGQPWCSAASGNLVWTPSQIGSPLGELQLDRVMADVQCQDNVVTVNGNQNSAQVSAEFSAELNAARRYQAKGWFKPGAEFPPRLSEQLNLLPRPDGQGRYQFTRQGRL</sequence>
<evidence type="ECO:0000256" key="8">
    <source>
        <dbReference type="ARBA" id="ARBA00022927"/>
    </source>
</evidence>
<evidence type="ECO:0000256" key="7">
    <source>
        <dbReference type="ARBA" id="ARBA00022692"/>
    </source>
</evidence>
<dbReference type="GO" id="GO:0005886">
    <property type="term" value="C:plasma membrane"/>
    <property type="evidence" value="ECO:0007669"/>
    <property type="project" value="UniProtKB-SubCell"/>
</dbReference>
<feature type="region of interest" description="Disordered" evidence="11">
    <location>
        <begin position="232"/>
        <end position="252"/>
    </location>
</feature>
<gene>
    <name evidence="13" type="ORF">KNV97_19690</name>
</gene>
<comment type="subcellular location">
    <subcellularLocation>
        <location evidence="1">Cell inner membrane</location>
    </subcellularLocation>
</comment>
<evidence type="ECO:0000256" key="9">
    <source>
        <dbReference type="ARBA" id="ARBA00023136"/>
    </source>
</evidence>
<accession>A0A975U9D6</accession>
<evidence type="ECO:0000256" key="2">
    <source>
        <dbReference type="ARBA" id="ARBA00007208"/>
    </source>
</evidence>
<evidence type="ECO:0000256" key="4">
    <source>
        <dbReference type="ARBA" id="ARBA00022448"/>
    </source>
</evidence>
<keyword evidence="6" id="KW-0997">Cell inner membrane</keyword>
<dbReference type="GO" id="GO:0015627">
    <property type="term" value="C:type II protein secretion system complex"/>
    <property type="evidence" value="ECO:0007669"/>
    <property type="project" value="InterPro"/>
</dbReference>
<keyword evidence="14" id="KW-1185">Reference proteome</keyword>
<dbReference type="Proteomes" id="UP000694232">
    <property type="component" value="Chromosome 1"/>
</dbReference>
<dbReference type="AlphaFoldDB" id="A0A975U9D6"/>
<reference evidence="13" key="1">
    <citation type="submission" date="2021-06" db="EMBL/GenBank/DDBJ databases">
        <title>Vibrio nov. sp., novel gut bacterium isolated from Yellow Sea oyster.</title>
        <authorList>
            <person name="Muhammad N."/>
            <person name="Nguyen T.H."/>
            <person name="Lee Y.-J."/>
            <person name="Ko J."/>
            <person name="Kim S.-G."/>
        </authorList>
    </citation>
    <scope>NUCLEOTIDE SEQUENCE</scope>
    <source>
        <strain evidence="13">OG9-811</strain>
    </source>
</reference>
<dbReference type="InterPro" id="IPR022792">
    <property type="entry name" value="T2SS_protein-GspN"/>
</dbReference>
<keyword evidence="8" id="KW-0653">Protein transport</keyword>
<evidence type="ECO:0000313" key="13">
    <source>
        <dbReference type="EMBL" id="QXO17545.1"/>
    </source>
</evidence>
<dbReference type="Pfam" id="PF01203">
    <property type="entry name" value="T2SSN"/>
    <property type="match status" value="1"/>
</dbReference>
<evidence type="ECO:0000256" key="10">
    <source>
        <dbReference type="ARBA" id="ARBA00030772"/>
    </source>
</evidence>
<comment type="similarity">
    <text evidence="2">Belongs to the GSP N family.</text>
</comment>
<feature type="transmembrane region" description="Helical" evidence="12">
    <location>
        <begin position="6"/>
        <end position="29"/>
    </location>
</feature>
<name>A0A975U9D6_9VIBR</name>
<keyword evidence="4" id="KW-0813">Transport</keyword>
<keyword evidence="7 12" id="KW-0812">Transmembrane</keyword>
<keyword evidence="9 12" id="KW-0472">Membrane</keyword>
<dbReference type="RefSeq" id="WP_218562621.1">
    <property type="nucleotide sequence ID" value="NZ_CP076643.1"/>
</dbReference>
<proteinExistence type="inferred from homology"/>
<keyword evidence="12" id="KW-1133">Transmembrane helix</keyword>
<keyword evidence="5" id="KW-1003">Cell membrane</keyword>
<evidence type="ECO:0000256" key="11">
    <source>
        <dbReference type="SAM" id="MobiDB-lite"/>
    </source>
</evidence>
<evidence type="ECO:0000313" key="14">
    <source>
        <dbReference type="Proteomes" id="UP000694232"/>
    </source>
</evidence>
<evidence type="ECO:0000256" key="1">
    <source>
        <dbReference type="ARBA" id="ARBA00004533"/>
    </source>
</evidence>
<dbReference type="InterPro" id="IPR000645">
    <property type="entry name" value="T2SS_GspN_CS"/>
</dbReference>
<evidence type="ECO:0000256" key="5">
    <source>
        <dbReference type="ARBA" id="ARBA00022475"/>
    </source>
</evidence>
<protein>
    <recommendedName>
        <fullName evidence="3">Type II secretion system protein N</fullName>
    </recommendedName>
    <alternativeName>
        <fullName evidence="10">General secretion pathway protein N</fullName>
    </alternativeName>
</protein>
<evidence type="ECO:0000256" key="6">
    <source>
        <dbReference type="ARBA" id="ARBA00022519"/>
    </source>
</evidence>
<evidence type="ECO:0000256" key="12">
    <source>
        <dbReference type="SAM" id="Phobius"/>
    </source>
</evidence>
<organism evidence="13 14">
    <name type="scientific">Vibrio ostreae</name>
    <dbReference type="NCBI Taxonomy" id="2841925"/>
    <lineage>
        <taxon>Bacteria</taxon>
        <taxon>Pseudomonadati</taxon>
        <taxon>Pseudomonadota</taxon>
        <taxon>Gammaproteobacteria</taxon>
        <taxon>Vibrionales</taxon>
        <taxon>Vibrionaceae</taxon>
        <taxon>Vibrio</taxon>
    </lineage>
</organism>
<dbReference type="PROSITE" id="PS01142">
    <property type="entry name" value="T2SP_N"/>
    <property type="match status" value="1"/>
</dbReference>
<dbReference type="EMBL" id="CP076643">
    <property type="protein sequence ID" value="QXO17545.1"/>
    <property type="molecule type" value="Genomic_DNA"/>
</dbReference>
<evidence type="ECO:0000256" key="3">
    <source>
        <dbReference type="ARBA" id="ARBA00021563"/>
    </source>
</evidence>
<dbReference type="KEGG" id="vos:KNV97_19690"/>
<dbReference type="GO" id="GO:0015628">
    <property type="term" value="P:protein secretion by the type II secretion system"/>
    <property type="evidence" value="ECO:0007669"/>
    <property type="project" value="InterPro"/>
</dbReference>